<sequence length="112" mass="12971">MKDFNYFDKTSFLVTVCDKEGIVVYQNERAMKRDGNAIGKNLYGCHPESANKIIRHMLETGESNTYQIIRHGKHKQLHQTPWYDEEGNVAGLIEIAIDLPDNMPVFDRDKKE</sequence>
<keyword evidence="2" id="KW-1185">Reference proteome</keyword>
<gene>
    <name evidence="1" type="ORF">E5358_07165</name>
</gene>
<reference evidence="1" key="1">
    <citation type="submission" date="2019-04" db="EMBL/GenBank/DDBJ databases">
        <title>Microbes associate with the intestines of laboratory mice.</title>
        <authorList>
            <person name="Navarre W."/>
            <person name="Wong E."/>
            <person name="Huang K."/>
            <person name="Tropini C."/>
            <person name="Ng K."/>
            <person name="Yu B."/>
        </authorList>
    </citation>
    <scope>NUCLEOTIDE SEQUENCE</scope>
    <source>
        <strain evidence="1">NM73_A23</strain>
    </source>
</reference>
<dbReference type="Proteomes" id="UP000308886">
    <property type="component" value="Unassembled WGS sequence"/>
</dbReference>
<comment type="caution">
    <text evidence="1">The sequence shown here is derived from an EMBL/GenBank/DDBJ whole genome shotgun (WGS) entry which is preliminary data.</text>
</comment>
<evidence type="ECO:0000313" key="1">
    <source>
        <dbReference type="EMBL" id="TGX82319.1"/>
    </source>
</evidence>
<accession>A0AC61QRK3</accession>
<proteinExistence type="predicted"/>
<protein>
    <submittedName>
        <fullName evidence="1">Uncharacterized protein</fullName>
    </submittedName>
</protein>
<name>A0AC61QRK3_9BACT</name>
<organism evidence="1 2">
    <name type="scientific">Palleniella muris</name>
    <dbReference type="NCBI Taxonomy" id="3038145"/>
    <lineage>
        <taxon>Bacteria</taxon>
        <taxon>Pseudomonadati</taxon>
        <taxon>Bacteroidota</taxon>
        <taxon>Bacteroidia</taxon>
        <taxon>Bacteroidales</taxon>
        <taxon>Prevotellaceae</taxon>
        <taxon>Palleniella</taxon>
    </lineage>
</organism>
<dbReference type="EMBL" id="SRZC01000010">
    <property type="protein sequence ID" value="TGX82319.1"/>
    <property type="molecule type" value="Genomic_DNA"/>
</dbReference>
<evidence type="ECO:0000313" key="2">
    <source>
        <dbReference type="Proteomes" id="UP000308886"/>
    </source>
</evidence>